<dbReference type="Gene3D" id="1.20.120.550">
    <property type="entry name" value="Membrane associated eicosanoid/glutathione metabolism-like domain"/>
    <property type="match status" value="1"/>
</dbReference>
<protein>
    <submittedName>
        <fullName evidence="6">MAPEG family protein</fullName>
    </submittedName>
</protein>
<evidence type="ECO:0000256" key="4">
    <source>
        <dbReference type="ARBA" id="ARBA00023136"/>
    </source>
</evidence>
<feature type="transmembrane region" description="Helical" evidence="5">
    <location>
        <begin position="6"/>
        <end position="25"/>
    </location>
</feature>
<gene>
    <name evidence="6" type="ORF">D7D48_04895</name>
</gene>
<dbReference type="GO" id="GO:0016020">
    <property type="term" value="C:membrane"/>
    <property type="evidence" value="ECO:0007669"/>
    <property type="project" value="UniProtKB-SubCell"/>
</dbReference>
<comment type="subcellular location">
    <subcellularLocation>
        <location evidence="1">Membrane</location>
    </subcellularLocation>
</comment>
<reference evidence="6 7" key="1">
    <citation type="submission" date="2018-12" db="EMBL/GenBank/DDBJ databases">
        <authorList>
            <person name="Kim S.-J."/>
            <person name="Jung G.-Y."/>
        </authorList>
    </citation>
    <scope>NUCLEOTIDE SEQUENCE [LARGE SCALE GENOMIC DNA]</scope>
    <source>
        <strain evidence="6 7">03SU3-P</strain>
    </source>
</reference>
<proteinExistence type="predicted"/>
<accession>A0A3R8RD43</accession>
<evidence type="ECO:0000256" key="1">
    <source>
        <dbReference type="ARBA" id="ARBA00004370"/>
    </source>
</evidence>
<dbReference type="SUPFAM" id="SSF161084">
    <property type="entry name" value="MAPEG domain-like"/>
    <property type="match status" value="1"/>
</dbReference>
<feature type="transmembrane region" description="Helical" evidence="5">
    <location>
        <begin position="123"/>
        <end position="146"/>
    </location>
</feature>
<evidence type="ECO:0000313" key="7">
    <source>
        <dbReference type="Proteomes" id="UP000268553"/>
    </source>
</evidence>
<dbReference type="InterPro" id="IPR001129">
    <property type="entry name" value="Membr-assoc_MAPEG"/>
</dbReference>
<keyword evidence="2 5" id="KW-0812">Transmembrane</keyword>
<organism evidence="6 7">
    <name type="scientific">Sphingorhabdus wooponensis</name>
    <dbReference type="NCBI Taxonomy" id="940136"/>
    <lineage>
        <taxon>Bacteria</taxon>
        <taxon>Pseudomonadati</taxon>
        <taxon>Pseudomonadota</taxon>
        <taxon>Alphaproteobacteria</taxon>
        <taxon>Sphingomonadales</taxon>
        <taxon>Sphingomonadaceae</taxon>
        <taxon>Sphingorhabdus</taxon>
    </lineage>
</organism>
<name>A0A3R8RD43_9SPHN</name>
<evidence type="ECO:0000313" key="6">
    <source>
        <dbReference type="EMBL" id="RRQ52206.1"/>
    </source>
</evidence>
<evidence type="ECO:0000256" key="5">
    <source>
        <dbReference type="SAM" id="Phobius"/>
    </source>
</evidence>
<dbReference type="Pfam" id="PF01124">
    <property type="entry name" value="MAPEG"/>
    <property type="match status" value="1"/>
</dbReference>
<dbReference type="InterPro" id="IPR023352">
    <property type="entry name" value="MAPEG-like_dom_sf"/>
</dbReference>
<keyword evidence="3 5" id="KW-1133">Transmembrane helix</keyword>
<dbReference type="AlphaFoldDB" id="A0A3R8RD43"/>
<evidence type="ECO:0000256" key="3">
    <source>
        <dbReference type="ARBA" id="ARBA00022989"/>
    </source>
</evidence>
<evidence type="ECO:0000256" key="2">
    <source>
        <dbReference type="ARBA" id="ARBA00022692"/>
    </source>
</evidence>
<dbReference type="OrthoDB" id="5516290at2"/>
<keyword evidence="7" id="KW-1185">Reference proteome</keyword>
<dbReference type="Proteomes" id="UP000268553">
    <property type="component" value="Unassembled WGS sequence"/>
</dbReference>
<keyword evidence="4 5" id="KW-0472">Membrane</keyword>
<dbReference type="RefSeq" id="WP_125230223.1">
    <property type="nucleotide sequence ID" value="NZ_RWJI01000001.1"/>
</dbReference>
<dbReference type="EMBL" id="RWJI01000001">
    <property type="protein sequence ID" value="RRQ52206.1"/>
    <property type="molecule type" value="Genomic_DNA"/>
</dbReference>
<comment type="caution">
    <text evidence="6">The sequence shown here is derived from an EMBL/GenBank/DDBJ whole genome shotgun (WGS) entry which is preliminary data.</text>
</comment>
<sequence>MESNILGPVVALAAWTMIIWIWMYATRLPAMGRAGIDGTKIIGSSSGALREALIAKGEEKASWVADNYNHLHEAPTVFYAVCLVLAMIGQGDNLNATIAWAYVGLRVAHSLVQIFSNRVIIRFALFALSSIALMILVAHSVMSVLLH</sequence>